<dbReference type="SUPFAM" id="SSF160214">
    <property type="entry name" value="FlaG-like"/>
    <property type="match status" value="1"/>
</dbReference>
<dbReference type="RefSeq" id="WP_084672483.1">
    <property type="nucleotide sequence ID" value="NZ_FRAI01000018.1"/>
</dbReference>
<dbReference type="OrthoDB" id="9799867at2"/>
<dbReference type="EMBL" id="FRAI01000018">
    <property type="protein sequence ID" value="SHK14059.1"/>
    <property type="molecule type" value="Genomic_DNA"/>
</dbReference>
<organism evidence="2 3">
    <name type="scientific">Anaerobranca californiensis DSM 14826</name>
    <dbReference type="NCBI Taxonomy" id="1120989"/>
    <lineage>
        <taxon>Bacteria</taxon>
        <taxon>Bacillati</taxon>
        <taxon>Bacillota</taxon>
        <taxon>Clostridia</taxon>
        <taxon>Eubacteriales</taxon>
        <taxon>Proteinivoracaceae</taxon>
        <taxon>Anaerobranca</taxon>
    </lineage>
</organism>
<dbReference type="Pfam" id="PF03646">
    <property type="entry name" value="FlaG"/>
    <property type="match status" value="1"/>
</dbReference>
<dbReference type="PANTHER" id="PTHR37166">
    <property type="entry name" value="PROTEIN FLAG"/>
    <property type="match status" value="1"/>
</dbReference>
<keyword evidence="3" id="KW-1185">Reference proteome</keyword>
<keyword evidence="2" id="KW-0282">Flagellum</keyword>
<dbReference type="Gene3D" id="3.30.160.170">
    <property type="entry name" value="FlaG-like"/>
    <property type="match status" value="1"/>
</dbReference>
<feature type="region of interest" description="Disordered" evidence="1">
    <location>
        <begin position="1"/>
        <end position="44"/>
    </location>
</feature>
<keyword evidence="2" id="KW-0969">Cilium</keyword>
<feature type="compositionally biased region" description="Basic and acidic residues" evidence="1">
    <location>
        <begin position="12"/>
        <end position="22"/>
    </location>
</feature>
<evidence type="ECO:0000313" key="2">
    <source>
        <dbReference type="EMBL" id="SHK14059.1"/>
    </source>
</evidence>
<dbReference type="InterPro" id="IPR005186">
    <property type="entry name" value="FlaG"/>
</dbReference>
<dbReference type="InterPro" id="IPR035924">
    <property type="entry name" value="FlaG-like_sf"/>
</dbReference>
<evidence type="ECO:0000256" key="1">
    <source>
        <dbReference type="SAM" id="MobiDB-lite"/>
    </source>
</evidence>
<feature type="compositionally biased region" description="Polar residues" evidence="1">
    <location>
        <begin position="1"/>
        <end position="10"/>
    </location>
</feature>
<protein>
    <submittedName>
        <fullName evidence="2">Flagellar protein FlaG</fullName>
    </submittedName>
</protein>
<proteinExistence type="predicted"/>
<sequence length="118" mass="13819">MKIDTLSITKTKPVEPIKKENLDNTTNFQKPKENGELKREKEKITPQHLERAVDVLNEAINFIDKRLQFEIHEQTNRTMVKVINRETDEVIREIPPEEILDLVGKITEMVGLLMDKRV</sequence>
<dbReference type="Proteomes" id="UP000243547">
    <property type="component" value="Unassembled WGS sequence"/>
</dbReference>
<dbReference type="PANTHER" id="PTHR37166:SF1">
    <property type="entry name" value="PROTEIN FLAG"/>
    <property type="match status" value="1"/>
</dbReference>
<name>A0A1M6Q1G7_9FIRM</name>
<evidence type="ECO:0000313" key="3">
    <source>
        <dbReference type="Proteomes" id="UP000243547"/>
    </source>
</evidence>
<dbReference type="STRING" id="1120989.SAMN02745227_01610"/>
<feature type="compositionally biased region" description="Basic and acidic residues" evidence="1">
    <location>
        <begin position="30"/>
        <end position="44"/>
    </location>
</feature>
<accession>A0A1M6Q1G7</accession>
<keyword evidence="2" id="KW-0966">Cell projection</keyword>
<dbReference type="AlphaFoldDB" id="A0A1M6Q1G7"/>
<reference evidence="3" key="1">
    <citation type="submission" date="2016-11" db="EMBL/GenBank/DDBJ databases">
        <authorList>
            <person name="Varghese N."/>
            <person name="Submissions S."/>
        </authorList>
    </citation>
    <scope>NUCLEOTIDE SEQUENCE [LARGE SCALE GENOMIC DNA]</scope>
    <source>
        <strain evidence="3">DSM 14826</strain>
    </source>
</reference>
<gene>
    <name evidence="2" type="ORF">SAMN02745227_01610</name>
</gene>